<keyword evidence="6" id="KW-0862">Zinc</keyword>
<name>A0A3E3E2D1_9FIRM</name>
<evidence type="ECO:0000256" key="5">
    <source>
        <dbReference type="ARBA" id="ARBA00023136"/>
    </source>
</evidence>
<feature type="transmembrane region" description="Helical" evidence="7">
    <location>
        <begin position="111"/>
        <end position="130"/>
    </location>
</feature>
<dbReference type="GO" id="GO:0140911">
    <property type="term" value="F:pore-forming activity"/>
    <property type="evidence" value="ECO:0007669"/>
    <property type="project" value="InterPro"/>
</dbReference>
<dbReference type="InterPro" id="IPR004254">
    <property type="entry name" value="AdipoR/HlyIII-related"/>
</dbReference>
<dbReference type="PANTHER" id="PTHR20855">
    <property type="entry name" value="ADIPOR/PROGESTIN RECEPTOR-RELATED"/>
    <property type="match status" value="1"/>
</dbReference>
<keyword evidence="5 7" id="KW-0472">Membrane</keyword>
<dbReference type="GO" id="GO:0046872">
    <property type="term" value="F:metal ion binding"/>
    <property type="evidence" value="ECO:0007669"/>
    <property type="project" value="UniProtKB-KW"/>
</dbReference>
<dbReference type="GeneID" id="98000014"/>
<proteinExistence type="inferred from homology"/>
<feature type="transmembrane region" description="Helical" evidence="7">
    <location>
        <begin position="51"/>
        <end position="73"/>
    </location>
</feature>
<feature type="binding site" evidence="6">
    <location>
        <position position="198"/>
    </location>
    <ligand>
        <name>Zn(2+)</name>
        <dbReference type="ChEBI" id="CHEBI:29105"/>
    </ligand>
</feature>
<dbReference type="RefSeq" id="WP_007049640.1">
    <property type="nucleotide sequence ID" value="NZ_CABKNJ010000002.1"/>
</dbReference>
<evidence type="ECO:0000256" key="2">
    <source>
        <dbReference type="ARBA" id="ARBA00008488"/>
    </source>
</evidence>
<feature type="binding site" evidence="6">
    <location>
        <position position="72"/>
    </location>
    <ligand>
        <name>Zn(2+)</name>
        <dbReference type="ChEBI" id="CHEBI:29105"/>
    </ligand>
</feature>
<evidence type="ECO:0000313" key="8">
    <source>
        <dbReference type="EMBL" id="RGD75633.1"/>
    </source>
</evidence>
<comment type="similarity">
    <text evidence="2">Belongs to the UPF0073 (Hly-III) family.</text>
</comment>
<sequence>MSSDEKDLTKRYTLGEEIFNSVSHGVGVFFAVAGCAVLIVLSAIYADHWAVISSVIYGISMFCLYLASTLYHSFQNKKIKEILRVFDHCTIFLLIAGTYTPFTLFTLRASVGWFLFAVIWISAIVGIILNAINLKKYEKISLLLYLVMGWAVVFAVKPLIAVVSILTLVLLIAGGLMYTFGVIFYCMTKYKYMHSIWHLFVLAGTILHYFAILFNIIGM</sequence>
<dbReference type="InterPro" id="IPR005744">
    <property type="entry name" value="Hy-lIII"/>
</dbReference>
<organism evidence="8 9">
    <name type="scientific">Anaerofustis stercorihominis</name>
    <dbReference type="NCBI Taxonomy" id="214853"/>
    <lineage>
        <taxon>Bacteria</taxon>
        <taxon>Bacillati</taxon>
        <taxon>Bacillota</taxon>
        <taxon>Clostridia</taxon>
        <taxon>Eubacteriales</taxon>
        <taxon>Eubacteriaceae</taxon>
        <taxon>Anaerofustis</taxon>
    </lineage>
</organism>
<dbReference type="EMBL" id="QUSM01000002">
    <property type="protein sequence ID" value="RGD75633.1"/>
    <property type="molecule type" value="Genomic_DNA"/>
</dbReference>
<reference evidence="8 9" key="1">
    <citation type="submission" date="2018-08" db="EMBL/GenBank/DDBJ databases">
        <title>A genome reference for cultivated species of the human gut microbiota.</title>
        <authorList>
            <person name="Zou Y."/>
            <person name="Xue W."/>
            <person name="Luo G."/>
        </authorList>
    </citation>
    <scope>NUCLEOTIDE SEQUENCE [LARGE SCALE GENOMIC DNA]</scope>
    <source>
        <strain evidence="8 9">AM25-6</strain>
    </source>
</reference>
<keyword evidence="6" id="KW-0479">Metal-binding</keyword>
<dbReference type="PROSITE" id="PS51257">
    <property type="entry name" value="PROKAR_LIPOPROTEIN"/>
    <property type="match status" value="1"/>
</dbReference>
<feature type="binding site" evidence="6">
    <location>
        <position position="194"/>
    </location>
    <ligand>
        <name>Zn(2+)</name>
        <dbReference type="ChEBI" id="CHEBI:29105"/>
    </ligand>
</feature>
<feature type="transmembrane region" description="Helical" evidence="7">
    <location>
        <begin position="142"/>
        <end position="160"/>
    </location>
</feature>
<gene>
    <name evidence="8" type="ORF">DW687_04730</name>
</gene>
<evidence type="ECO:0000256" key="3">
    <source>
        <dbReference type="ARBA" id="ARBA00022692"/>
    </source>
</evidence>
<comment type="subcellular location">
    <subcellularLocation>
        <location evidence="1">Endomembrane system</location>
        <topology evidence="1">Multi-pass membrane protein</topology>
    </subcellularLocation>
</comment>
<evidence type="ECO:0000313" key="9">
    <source>
        <dbReference type="Proteomes" id="UP000261212"/>
    </source>
</evidence>
<dbReference type="NCBIfam" id="TIGR01065">
    <property type="entry name" value="hlyIII"/>
    <property type="match status" value="1"/>
</dbReference>
<dbReference type="GO" id="GO:0012505">
    <property type="term" value="C:endomembrane system"/>
    <property type="evidence" value="ECO:0007669"/>
    <property type="project" value="UniProtKB-SubCell"/>
</dbReference>
<feature type="transmembrane region" description="Helical" evidence="7">
    <location>
        <begin position="166"/>
        <end position="187"/>
    </location>
</feature>
<evidence type="ECO:0000256" key="7">
    <source>
        <dbReference type="SAM" id="Phobius"/>
    </source>
</evidence>
<feature type="transmembrane region" description="Helical" evidence="7">
    <location>
        <begin position="199"/>
        <end position="217"/>
    </location>
</feature>
<feature type="transmembrane region" description="Helical" evidence="7">
    <location>
        <begin position="21"/>
        <end position="45"/>
    </location>
</feature>
<keyword evidence="4 7" id="KW-1133">Transmembrane helix</keyword>
<evidence type="ECO:0000256" key="1">
    <source>
        <dbReference type="ARBA" id="ARBA00004127"/>
    </source>
</evidence>
<evidence type="ECO:0000256" key="4">
    <source>
        <dbReference type="ARBA" id="ARBA00022989"/>
    </source>
</evidence>
<comment type="caution">
    <text evidence="8">The sequence shown here is derived from an EMBL/GenBank/DDBJ whole genome shotgun (WGS) entry which is preliminary data.</text>
</comment>
<dbReference type="Pfam" id="PF03006">
    <property type="entry name" value="HlyIII"/>
    <property type="match status" value="1"/>
</dbReference>
<accession>A0A3E3E2D1</accession>
<protein>
    <submittedName>
        <fullName evidence="8">Hemolysin III family protein</fullName>
    </submittedName>
</protein>
<evidence type="ECO:0000256" key="6">
    <source>
        <dbReference type="PIRSR" id="PIRSR604254-1"/>
    </source>
</evidence>
<keyword evidence="3 7" id="KW-0812">Transmembrane</keyword>
<dbReference type="GO" id="GO:0016020">
    <property type="term" value="C:membrane"/>
    <property type="evidence" value="ECO:0007669"/>
    <property type="project" value="InterPro"/>
</dbReference>
<dbReference type="PANTHER" id="PTHR20855:SF129">
    <property type="entry name" value="HEMOLYSIN-3 HOMOLOG"/>
    <property type="match status" value="1"/>
</dbReference>
<dbReference type="Proteomes" id="UP000261212">
    <property type="component" value="Unassembled WGS sequence"/>
</dbReference>
<dbReference type="AlphaFoldDB" id="A0A3E3E2D1"/>
<feature type="transmembrane region" description="Helical" evidence="7">
    <location>
        <begin position="85"/>
        <end position="105"/>
    </location>
</feature>